<comment type="caution">
    <text evidence="1">The sequence shown here is derived from an EMBL/GenBank/DDBJ whole genome shotgun (WGS) entry which is preliminary data.</text>
</comment>
<dbReference type="EMBL" id="QRQK01000006">
    <property type="protein sequence ID" value="RHM99335.1"/>
    <property type="molecule type" value="Genomic_DNA"/>
</dbReference>
<evidence type="ECO:0000313" key="2">
    <source>
        <dbReference type="Proteomes" id="UP000285109"/>
    </source>
</evidence>
<sequence length="105" mass="11844">MKRVEINEKVGISADFVTILEQCMGYRGEREKNARAFYLKRKCVCDKTQVRFTSNARAFDSKRKGVFGEFRKGNHDGLSGLAGIFIKCIYAGCGTSVSYLFHTCI</sequence>
<gene>
    <name evidence="1" type="ORF">DWZ34_04210</name>
</gene>
<name>A0A415TDA0_9BACT</name>
<reference evidence="1 2" key="1">
    <citation type="submission" date="2018-08" db="EMBL/GenBank/DDBJ databases">
        <title>A genome reference for cultivated species of the human gut microbiota.</title>
        <authorList>
            <person name="Zou Y."/>
            <person name="Xue W."/>
            <person name="Luo G."/>
        </authorList>
    </citation>
    <scope>NUCLEOTIDE SEQUENCE [LARGE SCALE GENOMIC DNA]</scope>
    <source>
        <strain evidence="1 2">AF31-28B-AC</strain>
    </source>
</reference>
<proteinExistence type="predicted"/>
<protein>
    <submittedName>
        <fullName evidence="1">Uncharacterized protein</fullName>
    </submittedName>
</protein>
<evidence type="ECO:0000313" key="1">
    <source>
        <dbReference type="EMBL" id="RHM99335.1"/>
    </source>
</evidence>
<dbReference type="Proteomes" id="UP000285109">
    <property type="component" value="Unassembled WGS sequence"/>
</dbReference>
<organism evidence="1 2">
    <name type="scientific">Phocaeicola plebeius</name>
    <dbReference type="NCBI Taxonomy" id="310297"/>
    <lineage>
        <taxon>Bacteria</taxon>
        <taxon>Pseudomonadati</taxon>
        <taxon>Bacteroidota</taxon>
        <taxon>Bacteroidia</taxon>
        <taxon>Bacteroidales</taxon>
        <taxon>Bacteroidaceae</taxon>
        <taxon>Phocaeicola</taxon>
    </lineage>
</organism>
<dbReference type="AlphaFoldDB" id="A0A415TDA0"/>
<accession>A0A415TDA0</accession>